<gene>
    <name evidence="2" type="ORF">Pfra01_002733100</name>
</gene>
<protein>
    <submittedName>
        <fullName evidence="2">Unnamed protein product</fullName>
    </submittedName>
</protein>
<keyword evidence="3" id="KW-1185">Reference proteome</keyword>
<comment type="caution">
    <text evidence="2">The sequence shown here is derived from an EMBL/GenBank/DDBJ whole genome shotgun (WGS) entry which is preliminary data.</text>
</comment>
<reference evidence="2" key="1">
    <citation type="submission" date="2023-04" db="EMBL/GenBank/DDBJ databases">
        <title>Phytophthora fragariaefolia NBRC 109709.</title>
        <authorList>
            <person name="Ichikawa N."/>
            <person name="Sato H."/>
            <person name="Tonouchi N."/>
        </authorList>
    </citation>
    <scope>NUCLEOTIDE SEQUENCE</scope>
    <source>
        <strain evidence="2">NBRC 109709</strain>
    </source>
</reference>
<evidence type="ECO:0000313" key="3">
    <source>
        <dbReference type="Proteomes" id="UP001165121"/>
    </source>
</evidence>
<sequence>MNNEEPMTRRSSVQAWGVEVGTSSPTRGWRPEYWQPAECGVERLREVSAAPRCKICREAAEEKAADADEEAADAKVADKPQMKQAAGTKSAGTAAAEDEVATEEAQRRVHSP</sequence>
<dbReference type="Proteomes" id="UP001165121">
    <property type="component" value="Unassembled WGS sequence"/>
</dbReference>
<name>A0A9W6YGP7_9STRA</name>
<feature type="compositionally biased region" description="Low complexity" evidence="1">
    <location>
        <begin position="85"/>
        <end position="95"/>
    </location>
</feature>
<feature type="region of interest" description="Disordered" evidence="1">
    <location>
        <begin position="61"/>
        <end position="112"/>
    </location>
</feature>
<feature type="compositionally biased region" description="Polar residues" evidence="1">
    <location>
        <begin position="1"/>
        <end position="14"/>
    </location>
</feature>
<accession>A0A9W6YGP7</accession>
<feature type="region of interest" description="Disordered" evidence="1">
    <location>
        <begin position="1"/>
        <end position="32"/>
    </location>
</feature>
<dbReference type="EMBL" id="BSXT01006652">
    <property type="protein sequence ID" value="GMF62739.1"/>
    <property type="molecule type" value="Genomic_DNA"/>
</dbReference>
<evidence type="ECO:0000313" key="2">
    <source>
        <dbReference type="EMBL" id="GMF62739.1"/>
    </source>
</evidence>
<evidence type="ECO:0000256" key="1">
    <source>
        <dbReference type="SAM" id="MobiDB-lite"/>
    </source>
</evidence>
<organism evidence="2 3">
    <name type="scientific">Phytophthora fragariaefolia</name>
    <dbReference type="NCBI Taxonomy" id="1490495"/>
    <lineage>
        <taxon>Eukaryota</taxon>
        <taxon>Sar</taxon>
        <taxon>Stramenopiles</taxon>
        <taxon>Oomycota</taxon>
        <taxon>Peronosporomycetes</taxon>
        <taxon>Peronosporales</taxon>
        <taxon>Peronosporaceae</taxon>
        <taxon>Phytophthora</taxon>
    </lineage>
</organism>
<dbReference type="AlphaFoldDB" id="A0A9W6YGP7"/>
<proteinExistence type="predicted"/>
<feature type="compositionally biased region" description="Basic and acidic residues" evidence="1">
    <location>
        <begin position="61"/>
        <end position="81"/>
    </location>
</feature>